<sequence length="316" mass="33010">MAMPPWFYAASIWGGDPAIVDDGASPTRYSGLCGGGRVREAPGNDPGFIQAGPVHTTVAVGPRRVLEARRADAAKANPGSSTGRAGLERNWALASESGGRRAGREPSPSPTGSLRARDERAEAASESAQPAEAVYCVRLVIEAIEPAIDALWCPGRGRRAGPARMPYGQQTILQWPWAVKPTQPQGGPAAKASGHNETRVKLPNPVPRNVCQPRENNSTPKAACLAAPLSAAAPSPPSSSPTFCSAPTLRTRCEHRKLLTLSSSPLQAPSTQPAPPPAPRSQLPAPGAHHVVGPISARPRPPHLHPRPHSLAPAAL</sequence>
<gene>
    <name evidence="2" type="ORF">K505DRAFT_344366</name>
</gene>
<keyword evidence="3" id="KW-1185">Reference proteome</keyword>
<evidence type="ECO:0000313" key="3">
    <source>
        <dbReference type="Proteomes" id="UP000799757"/>
    </source>
</evidence>
<evidence type="ECO:0000313" key="2">
    <source>
        <dbReference type="EMBL" id="KAF2785784.1"/>
    </source>
</evidence>
<feature type="region of interest" description="Disordered" evidence="1">
    <location>
        <begin position="261"/>
        <end position="316"/>
    </location>
</feature>
<organism evidence="2 3">
    <name type="scientific">Melanomma pulvis-pyrius CBS 109.77</name>
    <dbReference type="NCBI Taxonomy" id="1314802"/>
    <lineage>
        <taxon>Eukaryota</taxon>
        <taxon>Fungi</taxon>
        <taxon>Dikarya</taxon>
        <taxon>Ascomycota</taxon>
        <taxon>Pezizomycotina</taxon>
        <taxon>Dothideomycetes</taxon>
        <taxon>Pleosporomycetidae</taxon>
        <taxon>Pleosporales</taxon>
        <taxon>Melanommataceae</taxon>
        <taxon>Melanomma</taxon>
    </lineage>
</organism>
<evidence type="ECO:0000256" key="1">
    <source>
        <dbReference type="SAM" id="MobiDB-lite"/>
    </source>
</evidence>
<accession>A0A6A6WPF0</accession>
<feature type="compositionally biased region" description="Low complexity" evidence="1">
    <location>
        <begin position="261"/>
        <end position="271"/>
    </location>
</feature>
<dbReference type="AlphaFoldDB" id="A0A6A6WPF0"/>
<feature type="region of interest" description="Disordered" evidence="1">
    <location>
        <begin position="183"/>
        <end position="219"/>
    </location>
</feature>
<proteinExistence type="predicted"/>
<name>A0A6A6WPF0_9PLEO</name>
<dbReference type="Proteomes" id="UP000799757">
    <property type="component" value="Unassembled WGS sequence"/>
</dbReference>
<reference evidence="2" key="1">
    <citation type="journal article" date="2020" name="Stud. Mycol.">
        <title>101 Dothideomycetes genomes: a test case for predicting lifestyles and emergence of pathogens.</title>
        <authorList>
            <person name="Haridas S."/>
            <person name="Albert R."/>
            <person name="Binder M."/>
            <person name="Bloem J."/>
            <person name="Labutti K."/>
            <person name="Salamov A."/>
            <person name="Andreopoulos B."/>
            <person name="Baker S."/>
            <person name="Barry K."/>
            <person name="Bills G."/>
            <person name="Bluhm B."/>
            <person name="Cannon C."/>
            <person name="Castanera R."/>
            <person name="Culley D."/>
            <person name="Daum C."/>
            <person name="Ezra D."/>
            <person name="Gonzalez J."/>
            <person name="Henrissat B."/>
            <person name="Kuo A."/>
            <person name="Liang C."/>
            <person name="Lipzen A."/>
            <person name="Lutzoni F."/>
            <person name="Magnuson J."/>
            <person name="Mondo S."/>
            <person name="Nolan M."/>
            <person name="Ohm R."/>
            <person name="Pangilinan J."/>
            <person name="Park H.-J."/>
            <person name="Ramirez L."/>
            <person name="Alfaro M."/>
            <person name="Sun H."/>
            <person name="Tritt A."/>
            <person name="Yoshinaga Y."/>
            <person name="Zwiers L.-H."/>
            <person name="Turgeon B."/>
            <person name="Goodwin S."/>
            <person name="Spatafora J."/>
            <person name="Crous P."/>
            <person name="Grigoriev I."/>
        </authorList>
    </citation>
    <scope>NUCLEOTIDE SEQUENCE</scope>
    <source>
        <strain evidence="2">CBS 109.77</strain>
    </source>
</reference>
<protein>
    <submittedName>
        <fullName evidence="2">Uncharacterized protein</fullName>
    </submittedName>
</protein>
<dbReference type="EMBL" id="MU002676">
    <property type="protein sequence ID" value="KAF2785784.1"/>
    <property type="molecule type" value="Genomic_DNA"/>
</dbReference>
<feature type="region of interest" description="Disordered" evidence="1">
    <location>
        <begin position="69"/>
        <end position="128"/>
    </location>
</feature>